<reference evidence="3" key="1">
    <citation type="submission" date="2019-08" db="EMBL/GenBank/DDBJ databases">
        <title>The genome of the North American firefly Photinus pyralis.</title>
        <authorList>
            <consortium name="Photinus pyralis genome working group"/>
            <person name="Fallon T.R."/>
            <person name="Sander Lower S.E."/>
            <person name="Weng J.-K."/>
        </authorList>
    </citation>
    <scope>NUCLEOTIDE SEQUENCE</scope>
    <source>
        <strain evidence="3">TRF0915ILg1</strain>
        <tissue evidence="3">Whole body</tissue>
    </source>
</reference>
<name>A0A8K0CA60_IGNLU</name>
<gene>
    <name evidence="3" type="ORF">ILUMI_22695</name>
</gene>
<organism evidence="3 4">
    <name type="scientific">Ignelater luminosus</name>
    <name type="common">Cucubano</name>
    <name type="synonym">Pyrophorus luminosus</name>
    <dbReference type="NCBI Taxonomy" id="2038154"/>
    <lineage>
        <taxon>Eukaryota</taxon>
        <taxon>Metazoa</taxon>
        <taxon>Ecdysozoa</taxon>
        <taxon>Arthropoda</taxon>
        <taxon>Hexapoda</taxon>
        <taxon>Insecta</taxon>
        <taxon>Pterygota</taxon>
        <taxon>Neoptera</taxon>
        <taxon>Endopterygota</taxon>
        <taxon>Coleoptera</taxon>
        <taxon>Polyphaga</taxon>
        <taxon>Elateriformia</taxon>
        <taxon>Elateroidea</taxon>
        <taxon>Elateridae</taxon>
        <taxon>Agrypninae</taxon>
        <taxon>Pyrophorini</taxon>
        <taxon>Ignelater</taxon>
    </lineage>
</organism>
<proteinExistence type="predicted"/>
<dbReference type="Gene3D" id="2.40.10.10">
    <property type="entry name" value="Trypsin-like serine proteases"/>
    <property type="match status" value="1"/>
</dbReference>
<evidence type="ECO:0000256" key="2">
    <source>
        <dbReference type="SAM" id="SignalP"/>
    </source>
</evidence>
<feature type="signal peptide" evidence="2">
    <location>
        <begin position="1"/>
        <end position="21"/>
    </location>
</feature>
<evidence type="ECO:0000256" key="1">
    <source>
        <dbReference type="SAM" id="MobiDB-lite"/>
    </source>
</evidence>
<dbReference type="Proteomes" id="UP000801492">
    <property type="component" value="Unassembled WGS sequence"/>
</dbReference>
<comment type="caution">
    <text evidence="3">The sequence shown here is derived from an EMBL/GenBank/DDBJ whole genome shotgun (WGS) entry which is preliminary data.</text>
</comment>
<sequence length="776" mass="88635">MANCLIIVCYVSYLLHSFVLSQTPDFNGNHEKPQNQSIKYDNSQMRRSKTVECEDSLATPSFDTVDDIMYDDDLPLAGFRFTPSSRSQYGRITTRHPRRSRKLTQFRPISNTSRNAVINHRHIQNTTISSRRTMKWKNRRIPLDLEKTTVKHELFKSVITTPKINTKSKARPRVFVPANATARQQHIHVKNSSLDNNTYRRNFPESKIFGTSANKTSAVSTILPRHSDDIVQRVKHNKERNSTRQKNNRRTNTTQRKVIPSLVTRKSGNNTNTVNRRKNKLLKPKSSKKFVFVVAHNGKAGYVDILVSDYYQITTTEKYRISNRTKATSKQVTFKIVTRKSKKSIKRARTSAVATNRKHGLNVDNTRKVNNRHVFHKKTRSKALNQQTDIFAISNNFGENDSTPVTVNYSSKIPPKKHLSEITIRPNSRRKIIIRTFTPEIKGIKHIERRKSNDETTKTSPTVLTTTILENDSPTTKSETTTSDIVSTIASTTSTFTKTTTTTLEPLTILPVIKAPAKPLTVKEKERQKEYEHETLFARILRFLNKKNSFKHYGFTASVRVDREAVANGCIINGESVLTVLSNYHIAIEKNLSVRVGQGSESQIQEVISVIPYQVDTDIDNPSIIVILKVQYLFEFGKTVYEAEISSEKPKKQSIVATEWKYTNSPSEHLDIPLKLVNYNVGLARHSQCSERFGDKHDKTKSFCILRPVKKNGDYCKDLLGSLLVKRNTIKVMGILVTKDCNQTASFAKLSKIKEWIIYNTMLHYSDNIEESQVLT</sequence>
<evidence type="ECO:0000313" key="4">
    <source>
        <dbReference type="Proteomes" id="UP000801492"/>
    </source>
</evidence>
<dbReference type="EMBL" id="VTPC01090406">
    <property type="protein sequence ID" value="KAF2883478.1"/>
    <property type="molecule type" value="Genomic_DNA"/>
</dbReference>
<dbReference type="InterPro" id="IPR043504">
    <property type="entry name" value="Peptidase_S1_PA_chymotrypsin"/>
</dbReference>
<evidence type="ECO:0000313" key="3">
    <source>
        <dbReference type="EMBL" id="KAF2883478.1"/>
    </source>
</evidence>
<dbReference type="SUPFAM" id="SSF50494">
    <property type="entry name" value="Trypsin-like serine proteases"/>
    <property type="match status" value="1"/>
</dbReference>
<accession>A0A8K0CA60</accession>
<protein>
    <recommendedName>
        <fullName evidence="5">Peptidase S1 domain-containing protein</fullName>
    </recommendedName>
</protein>
<dbReference type="InterPro" id="IPR009003">
    <property type="entry name" value="Peptidase_S1_PA"/>
</dbReference>
<keyword evidence="4" id="KW-1185">Reference proteome</keyword>
<feature type="chain" id="PRO_5035423294" description="Peptidase S1 domain-containing protein" evidence="2">
    <location>
        <begin position="22"/>
        <end position="776"/>
    </location>
</feature>
<evidence type="ECO:0008006" key="5">
    <source>
        <dbReference type="Google" id="ProtNLM"/>
    </source>
</evidence>
<feature type="region of interest" description="Disordered" evidence="1">
    <location>
        <begin position="234"/>
        <end position="254"/>
    </location>
</feature>
<dbReference type="AlphaFoldDB" id="A0A8K0CA60"/>
<keyword evidence="2" id="KW-0732">Signal</keyword>